<evidence type="ECO:0000313" key="2">
    <source>
        <dbReference type="EMBL" id="AKX34359.1"/>
    </source>
</evidence>
<feature type="transmembrane region" description="Helical" evidence="1">
    <location>
        <begin position="100"/>
        <end position="120"/>
    </location>
</feature>
<dbReference type="PATRIC" id="fig|216942.3.peg.746"/>
<evidence type="ECO:0000313" key="3">
    <source>
        <dbReference type="Proteomes" id="UP000067476"/>
    </source>
</evidence>
<keyword evidence="1" id="KW-1133">Transmembrane helix</keyword>
<feature type="transmembrane region" description="Helical" evidence="1">
    <location>
        <begin position="68"/>
        <end position="88"/>
    </location>
</feature>
<organism evidence="2 3">
    <name type="scientific">Spiroplasma litorale</name>
    <dbReference type="NCBI Taxonomy" id="216942"/>
    <lineage>
        <taxon>Bacteria</taxon>
        <taxon>Bacillati</taxon>
        <taxon>Mycoplasmatota</taxon>
        <taxon>Mollicutes</taxon>
        <taxon>Entomoplasmatales</taxon>
        <taxon>Spiroplasmataceae</taxon>
        <taxon>Spiroplasma</taxon>
    </lineage>
</organism>
<dbReference type="KEGG" id="sll:SLITO_v1c07340"/>
<dbReference type="AlphaFoldDB" id="A0A0K1W218"/>
<keyword evidence="1" id="KW-0812">Transmembrane</keyword>
<accession>A0A0K1W218</accession>
<reference evidence="2 3" key="1">
    <citation type="journal article" date="2015" name="Genome Announc.">
        <title>Complete Genome Sequence of Spiroplasma litorale TN-1T (DSM 21781), a Bacterium Isolated from a Green-Eyed Horsefly (Tabanus nigrovittatus).</title>
        <authorList>
            <person name="Lo W.S."/>
            <person name="Lai Y.C."/>
            <person name="Lien Y.W."/>
            <person name="Wang T.H."/>
            <person name="Kuo C.H."/>
        </authorList>
    </citation>
    <scope>NUCLEOTIDE SEQUENCE [LARGE SCALE GENOMIC DNA]</scope>
    <source>
        <strain evidence="2 3">TN-1</strain>
    </source>
</reference>
<proteinExistence type="predicted"/>
<keyword evidence="3" id="KW-1185">Reference proteome</keyword>
<dbReference type="EMBL" id="CP012357">
    <property type="protein sequence ID" value="AKX34359.1"/>
    <property type="molecule type" value="Genomic_DNA"/>
</dbReference>
<dbReference type="Proteomes" id="UP000067476">
    <property type="component" value="Chromosome"/>
</dbReference>
<feature type="transmembrane region" description="Helical" evidence="1">
    <location>
        <begin position="12"/>
        <end position="34"/>
    </location>
</feature>
<protein>
    <submittedName>
        <fullName evidence="2">Uncharacterized protein</fullName>
    </submittedName>
</protein>
<sequence>MKLNSISKTGCIVTIVLTSFAVFFCVSYLFYGFIYMDYLESLIDKYKNDKYKLMELNSSISFQNLTNIFFLIILILSFPNIILSSLVLSDHFKVLKWAGVVAIISGGLIGGVLILCGGPVKIVPKEKKDNISPFTKGNFIPKN</sequence>
<name>A0A0K1W218_9MOLU</name>
<keyword evidence="1" id="KW-0472">Membrane</keyword>
<evidence type="ECO:0000256" key="1">
    <source>
        <dbReference type="SAM" id="Phobius"/>
    </source>
</evidence>
<dbReference type="RefSeq" id="WP_075058448.1">
    <property type="nucleotide sequence ID" value="NZ_CP012357.1"/>
</dbReference>
<gene>
    <name evidence="2" type="ORF">SLITO_v1c07340</name>
</gene>
<dbReference type="STRING" id="216942.SLITO_v1c07340"/>